<reference evidence="12" key="1">
    <citation type="submission" date="2025-08" db="UniProtKB">
        <authorList>
            <consortium name="RefSeq"/>
        </authorList>
    </citation>
    <scope>IDENTIFICATION</scope>
</reference>
<evidence type="ECO:0000256" key="2">
    <source>
        <dbReference type="ARBA" id="ARBA00022692"/>
    </source>
</evidence>
<dbReference type="Gene3D" id="1.20.1070.10">
    <property type="entry name" value="Rhodopsin 7-helix transmembrane proteins"/>
    <property type="match status" value="1"/>
</dbReference>
<sequence length="333" mass="37811">MFEFRISRLQDCQDNACRLQSRLGECHLRADTSKSKSFSFTTESDDVQTPLTSCSSRHSIIPESSVQRELDNSNNIGQLSSSCTSGRQVEAVPRRQRKTVMPKEKVRFHIGTEDMATPEDSVEQFHTGGVHSKPCNVLKNSTTCAEHHEKNTSQLRIHSNNELIINDIPTLNAMPNSRTDSNVSVVSTLKRRFFSIWRTTGERRRRRCQHLRDLRTIKTLMCMFAICYVCWTPAMTLKLLSNVLNIKTYSFETVSIAYLFAISNSVWNFLVYPLRKADLRRAIIATLPRCLRRRTKGSDRSDRVSQNNGAPSVEGKMCCNRTPLSGIAEGAQD</sequence>
<keyword evidence="11" id="KW-1185">Reference proteome</keyword>
<dbReference type="SUPFAM" id="SSF81321">
    <property type="entry name" value="Family A G protein-coupled receptor-like"/>
    <property type="match status" value="1"/>
</dbReference>
<evidence type="ECO:0000256" key="3">
    <source>
        <dbReference type="ARBA" id="ARBA00022989"/>
    </source>
</evidence>
<evidence type="ECO:0000259" key="10">
    <source>
        <dbReference type="PROSITE" id="PS50262"/>
    </source>
</evidence>
<dbReference type="RefSeq" id="XP_035827657.1">
    <property type="nucleotide sequence ID" value="XM_035971764.1"/>
</dbReference>
<evidence type="ECO:0000256" key="1">
    <source>
        <dbReference type="ARBA" id="ARBA00004141"/>
    </source>
</evidence>
<feature type="transmembrane region" description="Helical" evidence="9">
    <location>
        <begin position="214"/>
        <end position="234"/>
    </location>
</feature>
<dbReference type="Proteomes" id="UP000694888">
    <property type="component" value="Unplaced"/>
</dbReference>
<proteinExistence type="predicted"/>
<keyword evidence="5 9" id="KW-0472">Membrane</keyword>
<feature type="domain" description="G-protein coupled receptors family 1 profile" evidence="10">
    <location>
        <begin position="193"/>
        <end position="272"/>
    </location>
</feature>
<protein>
    <submittedName>
        <fullName evidence="12">Uncharacterized protein LOC118478330</fullName>
    </submittedName>
</protein>
<name>A0ABM1VZ14_APLCA</name>
<dbReference type="PROSITE" id="PS50262">
    <property type="entry name" value="G_PROTEIN_RECEP_F1_2"/>
    <property type="match status" value="1"/>
</dbReference>
<comment type="subcellular location">
    <subcellularLocation>
        <location evidence="1">Membrane</location>
        <topology evidence="1">Multi-pass membrane protein</topology>
    </subcellularLocation>
</comment>
<feature type="transmembrane region" description="Helical" evidence="9">
    <location>
        <begin position="254"/>
        <end position="274"/>
    </location>
</feature>
<keyword evidence="3 9" id="KW-1133">Transmembrane helix</keyword>
<evidence type="ECO:0000256" key="9">
    <source>
        <dbReference type="SAM" id="Phobius"/>
    </source>
</evidence>
<dbReference type="GeneID" id="118478330"/>
<evidence type="ECO:0000256" key="6">
    <source>
        <dbReference type="ARBA" id="ARBA00023170"/>
    </source>
</evidence>
<evidence type="ECO:0000313" key="11">
    <source>
        <dbReference type="Proteomes" id="UP000694888"/>
    </source>
</evidence>
<dbReference type="PANTHER" id="PTHR24248">
    <property type="entry name" value="ADRENERGIC RECEPTOR-RELATED G-PROTEIN COUPLED RECEPTOR"/>
    <property type="match status" value="1"/>
</dbReference>
<evidence type="ECO:0000256" key="4">
    <source>
        <dbReference type="ARBA" id="ARBA00023040"/>
    </source>
</evidence>
<accession>A0ABM1VZ14</accession>
<dbReference type="InterPro" id="IPR017452">
    <property type="entry name" value="GPCR_Rhodpsn_7TM"/>
</dbReference>
<keyword evidence="6" id="KW-0675">Receptor</keyword>
<evidence type="ECO:0000256" key="5">
    <source>
        <dbReference type="ARBA" id="ARBA00023136"/>
    </source>
</evidence>
<evidence type="ECO:0000313" key="12">
    <source>
        <dbReference type="RefSeq" id="XP_035827657.1"/>
    </source>
</evidence>
<dbReference type="CDD" id="cd00637">
    <property type="entry name" value="7tm_classA_rhodopsin-like"/>
    <property type="match status" value="1"/>
</dbReference>
<gene>
    <name evidence="12" type="primary">LOC118478330</name>
</gene>
<keyword evidence="4" id="KW-0297">G-protein coupled receptor</keyword>
<organism evidence="11 12">
    <name type="scientific">Aplysia californica</name>
    <name type="common">California sea hare</name>
    <dbReference type="NCBI Taxonomy" id="6500"/>
    <lineage>
        <taxon>Eukaryota</taxon>
        <taxon>Metazoa</taxon>
        <taxon>Spiralia</taxon>
        <taxon>Lophotrochozoa</taxon>
        <taxon>Mollusca</taxon>
        <taxon>Gastropoda</taxon>
        <taxon>Heterobranchia</taxon>
        <taxon>Euthyneura</taxon>
        <taxon>Tectipleura</taxon>
        <taxon>Aplysiida</taxon>
        <taxon>Aplysioidea</taxon>
        <taxon>Aplysiidae</taxon>
        <taxon>Aplysia</taxon>
    </lineage>
</organism>
<keyword evidence="2 9" id="KW-0812">Transmembrane</keyword>
<keyword evidence="7" id="KW-0807">Transducer</keyword>
<evidence type="ECO:0000256" key="8">
    <source>
        <dbReference type="SAM" id="MobiDB-lite"/>
    </source>
</evidence>
<feature type="region of interest" description="Disordered" evidence="8">
    <location>
        <begin position="295"/>
        <end position="333"/>
    </location>
</feature>
<evidence type="ECO:0000256" key="7">
    <source>
        <dbReference type="ARBA" id="ARBA00023224"/>
    </source>
</evidence>